<dbReference type="InterPro" id="IPR011429">
    <property type="entry name" value="Cyt_c_Planctomycete-type"/>
</dbReference>
<dbReference type="InterPro" id="IPR022655">
    <property type="entry name" value="DUF1553"/>
</dbReference>
<dbReference type="PANTHER" id="PTHR35889">
    <property type="entry name" value="CYCLOINULO-OLIGOSACCHARIDE FRUCTANOTRANSFERASE-RELATED"/>
    <property type="match status" value="1"/>
</dbReference>
<dbReference type="PANTHER" id="PTHR35889:SF3">
    <property type="entry name" value="F-BOX DOMAIN-CONTAINING PROTEIN"/>
    <property type="match status" value="1"/>
</dbReference>
<reference evidence="6" key="1">
    <citation type="submission" date="2021-01" db="EMBL/GenBank/DDBJ databases">
        <title>Modified the classification status of verrucomicrobia.</title>
        <authorList>
            <person name="Feng X."/>
        </authorList>
    </citation>
    <scope>NUCLEOTIDE SEQUENCE</scope>
    <source>
        <strain evidence="6">KCTC 12986</strain>
    </source>
</reference>
<evidence type="ECO:0000313" key="6">
    <source>
        <dbReference type="EMBL" id="MBK1834628.1"/>
    </source>
</evidence>
<feature type="domain" description="DUF1553" evidence="4">
    <location>
        <begin position="663"/>
        <end position="920"/>
    </location>
</feature>
<sequence>MPQTHFALASLLLAPLVQAKIDFAEEINPLFVKHCTACHGGVKEAGGLSFIYRERALKEGDSGEMAIVPGKPEESELMRRITLPPGDDDIMPQAKHGPPLEEHEVALFRQWIAEGAEWSGHWSFTAVEADPAPEVGGDWARGDIDRYVLARMQEKGLSPAAPASRREWLRRVTLDLTGLLPTADELEAYLADDSEQAEAKVVDRLLASPAYGERWASVWLDLARYADSEGLGIDNRREVYPYRNWVIKAFEEDLPYDEFTIKQLAGDQLPDRTLDDLIASGFNRLTTQNSEGGTDDEEFRVAAIMDRAATTYNVWQGLTMECVQCHSHPYDPIKHEEYFETLALFNNTRDGDRNAHDIHLRVPDSEQERQSVLEHFNALQKVEKELQESNLALNEDSRWYAPQDAEFISTGSSLKGETRQTEQGEPDFVAVGTPGRDAKHTVHFSLPTDADQALTALRVTVLPEDLAEARHMGEAGFGIQSIQLHRVQADGQTEAIAFQDVFTSVAHNQGYVRGVMDPSRDNGWSVMTKFFHPQWATLVFKEPLTGVQPDDRFRLEIIHTRRLGNEGSVPMVVRRFQFSFTDNPDWITKGVSPERVALAKKIQHHQGALNGAKGPRTLIMHDVEPGLERETRLFVRGNWMTRGEAVTPGTPDSLPPIASEEPTRLEFAQWLVSGENPLTARVWVNRLWHQLFGLGLVETLEDFGAVGMKPSHPELLDYLATQFVETYGWRSKPVLREIVLSATYRQTAQVSPEHRSADPTNIWLSYGPRQRQTAEMLRDATLQAAGLLSDKRFGSITFPPIPEGVWRPFQGGDRWNTPKPGDEERYRRMIYTYAKREIPFPGMATFDAPSREFCKQRRMVSNTPLQALMTMNDAAFYEAAQNFARRFFPQTEGSDLGQQIRDAYHLATTEQADDEVVGKLRQAHDNFLQTYQEDPELAQEVQATPEEAARTMLASVILNLDEFLTR</sequence>
<feature type="domain" description="DUF1549" evidence="3">
    <location>
        <begin position="144"/>
        <end position="349"/>
    </location>
</feature>
<proteinExistence type="predicted"/>
<feature type="region of interest" description="Disordered" evidence="1">
    <location>
        <begin position="412"/>
        <end position="434"/>
    </location>
</feature>
<dbReference type="Proteomes" id="UP000604083">
    <property type="component" value="Unassembled WGS sequence"/>
</dbReference>
<dbReference type="RefSeq" id="WP_200392064.1">
    <property type="nucleotide sequence ID" value="NZ_JAENIO010000028.1"/>
</dbReference>
<evidence type="ECO:0000313" key="7">
    <source>
        <dbReference type="Proteomes" id="UP000604083"/>
    </source>
</evidence>
<dbReference type="AlphaFoldDB" id="A0A934RSI1"/>
<name>A0A934RSI1_9BACT</name>
<evidence type="ECO:0000259" key="4">
    <source>
        <dbReference type="Pfam" id="PF07587"/>
    </source>
</evidence>
<protein>
    <submittedName>
        <fullName evidence="6">PSD1 domain-containing protein</fullName>
    </submittedName>
</protein>
<keyword evidence="7" id="KW-1185">Reference proteome</keyword>
<comment type="caution">
    <text evidence="6">The sequence shown here is derived from an EMBL/GenBank/DDBJ whole genome shotgun (WGS) entry which is preliminary data.</text>
</comment>
<evidence type="ECO:0000259" key="5">
    <source>
        <dbReference type="Pfam" id="PF07635"/>
    </source>
</evidence>
<dbReference type="Pfam" id="PF07583">
    <property type="entry name" value="PSCyt2"/>
    <property type="match status" value="1"/>
</dbReference>
<feature type="domain" description="Cytochrome C Planctomycete-type" evidence="5">
    <location>
        <begin position="35"/>
        <end position="92"/>
    </location>
</feature>
<dbReference type="Pfam" id="PF07635">
    <property type="entry name" value="PSCyt1"/>
    <property type="match status" value="1"/>
</dbReference>
<dbReference type="InterPro" id="IPR011444">
    <property type="entry name" value="DUF1549"/>
</dbReference>
<keyword evidence="2" id="KW-0732">Signal</keyword>
<dbReference type="Pfam" id="PF07587">
    <property type="entry name" value="PSD1"/>
    <property type="match status" value="1"/>
</dbReference>
<dbReference type="EMBL" id="JAENIO010000028">
    <property type="protein sequence ID" value="MBK1834628.1"/>
    <property type="molecule type" value="Genomic_DNA"/>
</dbReference>
<gene>
    <name evidence="6" type="ORF">JIN78_11200</name>
</gene>
<feature type="chain" id="PRO_5038038861" evidence="2">
    <location>
        <begin position="20"/>
        <end position="966"/>
    </location>
</feature>
<evidence type="ECO:0000259" key="3">
    <source>
        <dbReference type="Pfam" id="PF07583"/>
    </source>
</evidence>
<accession>A0A934RSI1</accession>
<feature type="signal peptide" evidence="2">
    <location>
        <begin position="1"/>
        <end position="19"/>
    </location>
</feature>
<organism evidence="6 7">
    <name type="scientific">Roseibacillus ishigakijimensis</name>
    <dbReference type="NCBI Taxonomy" id="454146"/>
    <lineage>
        <taxon>Bacteria</taxon>
        <taxon>Pseudomonadati</taxon>
        <taxon>Verrucomicrobiota</taxon>
        <taxon>Verrucomicrobiia</taxon>
        <taxon>Verrucomicrobiales</taxon>
        <taxon>Verrucomicrobiaceae</taxon>
        <taxon>Roseibacillus</taxon>
    </lineage>
</organism>
<evidence type="ECO:0000256" key="2">
    <source>
        <dbReference type="SAM" id="SignalP"/>
    </source>
</evidence>
<evidence type="ECO:0000256" key="1">
    <source>
        <dbReference type="SAM" id="MobiDB-lite"/>
    </source>
</evidence>